<dbReference type="EMBL" id="VOOR01000009">
    <property type="protein sequence ID" value="TXB65564.1"/>
    <property type="molecule type" value="Genomic_DNA"/>
</dbReference>
<comment type="function">
    <text evidence="2">One of several proteins that assist in the late maturation steps of the functional core of the 30S ribosomal subunit. Associates with free 30S ribosomal subunits (but not with 30S subunits that are part of 70S ribosomes or polysomes). Required for efficient processing of 16S rRNA. May interact with the 5'-terminal helix region of 16S rRNA.</text>
</comment>
<evidence type="ECO:0000256" key="1">
    <source>
        <dbReference type="ARBA" id="ARBA00022517"/>
    </source>
</evidence>
<comment type="similarity">
    <text evidence="2">Belongs to the RbfA family.</text>
</comment>
<evidence type="ECO:0000256" key="2">
    <source>
        <dbReference type="HAMAP-Rule" id="MF_00003"/>
    </source>
</evidence>
<evidence type="ECO:0000313" key="3">
    <source>
        <dbReference type="EMBL" id="TXB65564.1"/>
    </source>
</evidence>
<dbReference type="NCBIfam" id="TIGR00082">
    <property type="entry name" value="rbfA"/>
    <property type="match status" value="1"/>
</dbReference>
<dbReference type="OrthoDB" id="9811910at2"/>
<sequence>METKRQLQVAELIKRNFGLVLQNEGSYVYGPEPLVTVTQVKISPDFSSAKIYLSVYNTEDKQSVILQMDNEMARLKQALSHRIRKHIRRIPEIAFYMDDTLDEMYRLNQLFDKLYEEGHIREEGEEEEGEGPAEA</sequence>
<keyword evidence="1 2" id="KW-0690">Ribosome biogenesis</keyword>
<gene>
    <name evidence="2 3" type="primary">rbfA</name>
    <name evidence="3" type="ORF">FRY97_06175</name>
</gene>
<organism evidence="3 4">
    <name type="scientific">Phaeodactylibacter luteus</name>
    <dbReference type="NCBI Taxonomy" id="1564516"/>
    <lineage>
        <taxon>Bacteria</taxon>
        <taxon>Pseudomonadati</taxon>
        <taxon>Bacteroidota</taxon>
        <taxon>Saprospiria</taxon>
        <taxon>Saprospirales</taxon>
        <taxon>Haliscomenobacteraceae</taxon>
        <taxon>Phaeodactylibacter</taxon>
    </lineage>
</organism>
<dbReference type="SUPFAM" id="SSF89919">
    <property type="entry name" value="Ribosome-binding factor A, RbfA"/>
    <property type="match status" value="1"/>
</dbReference>
<accession>A0A5C6RUB0</accession>
<dbReference type="PANTHER" id="PTHR33515:SF1">
    <property type="entry name" value="RIBOSOME-BINDING FACTOR A, CHLOROPLASTIC-RELATED"/>
    <property type="match status" value="1"/>
</dbReference>
<proteinExistence type="inferred from homology"/>
<dbReference type="HAMAP" id="MF_00003">
    <property type="entry name" value="RbfA"/>
    <property type="match status" value="1"/>
</dbReference>
<dbReference type="InterPro" id="IPR015946">
    <property type="entry name" value="KH_dom-like_a/b"/>
</dbReference>
<comment type="caution">
    <text evidence="3">The sequence shown here is derived from an EMBL/GenBank/DDBJ whole genome shotgun (WGS) entry which is preliminary data.</text>
</comment>
<dbReference type="GO" id="GO:0005829">
    <property type="term" value="C:cytosol"/>
    <property type="evidence" value="ECO:0007669"/>
    <property type="project" value="TreeGrafter"/>
</dbReference>
<dbReference type="RefSeq" id="WP_147166573.1">
    <property type="nucleotide sequence ID" value="NZ_VOOR01000009.1"/>
</dbReference>
<dbReference type="PANTHER" id="PTHR33515">
    <property type="entry name" value="RIBOSOME-BINDING FACTOR A, CHLOROPLASTIC-RELATED"/>
    <property type="match status" value="1"/>
</dbReference>
<dbReference type="Proteomes" id="UP000321580">
    <property type="component" value="Unassembled WGS sequence"/>
</dbReference>
<evidence type="ECO:0000313" key="4">
    <source>
        <dbReference type="Proteomes" id="UP000321580"/>
    </source>
</evidence>
<dbReference type="AlphaFoldDB" id="A0A5C6RUB0"/>
<dbReference type="Gene3D" id="3.30.300.20">
    <property type="match status" value="1"/>
</dbReference>
<keyword evidence="4" id="KW-1185">Reference proteome</keyword>
<dbReference type="InterPro" id="IPR000238">
    <property type="entry name" value="RbfA"/>
</dbReference>
<keyword evidence="2" id="KW-0963">Cytoplasm</keyword>
<dbReference type="Pfam" id="PF02033">
    <property type="entry name" value="RBFA"/>
    <property type="match status" value="1"/>
</dbReference>
<comment type="subcellular location">
    <subcellularLocation>
        <location evidence="2">Cytoplasm</location>
    </subcellularLocation>
</comment>
<reference evidence="3 4" key="1">
    <citation type="submission" date="2019-08" db="EMBL/GenBank/DDBJ databases">
        <title>Genome of Phaeodactylibacter luteus.</title>
        <authorList>
            <person name="Bowman J.P."/>
        </authorList>
    </citation>
    <scope>NUCLEOTIDE SEQUENCE [LARGE SCALE GENOMIC DNA]</scope>
    <source>
        <strain evidence="3 4">KCTC 42180</strain>
    </source>
</reference>
<name>A0A5C6RUB0_9BACT</name>
<dbReference type="GO" id="GO:0030490">
    <property type="term" value="P:maturation of SSU-rRNA"/>
    <property type="evidence" value="ECO:0007669"/>
    <property type="project" value="UniProtKB-UniRule"/>
</dbReference>
<comment type="subunit">
    <text evidence="2">Monomer. Binds 30S ribosomal subunits, but not 50S ribosomal subunits or 70S ribosomes.</text>
</comment>
<dbReference type="InterPro" id="IPR023799">
    <property type="entry name" value="RbfA_dom_sf"/>
</dbReference>
<protein>
    <recommendedName>
        <fullName evidence="2">Ribosome-binding factor A</fullName>
    </recommendedName>
</protein>
<dbReference type="GO" id="GO:0043024">
    <property type="term" value="F:ribosomal small subunit binding"/>
    <property type="evidence" value="ECO:0007669"/>
    <property type="project" value="TreeGrafter"/>
</dbReference>